<dbReference type="InterPro" id="IPR038532">
    <property type="entry name" value="NDUFS4-like_sf"/>
</dbReference>
<dbReference type="PANTHER" id="PTHR12219:SF8">
    <property type="entry name" value="NADH DEHYDROGENASE [UBIQUINONE] IRON-SULFUR PROTEIN 4, MITOCHONDRIAL"/>
    <property type="match status" value="1"/>
</dbReference>
<reference evidence="10 11" key="1">
    <citation type="journal article" date="2015" name="Genome Biol. Evol.">
        <title>Phylogenomic analyses indicate that early fungi evolved digesting cell walls of algal ancestors of land plants.</title>
        <authorList>
            <person name="Chang Y."/>
            <person name="Wang S."/>
            <person name="Sekimoto S."/>
            <person name="Aerts A.L."/>
            <person name="Choi C."/>
            <person name="Clum A."/>
            <person name="LaButti K.M."/>
            <person name="Lindquist E.A."/>
            <person name="Yee Ngan C."/>
            <person name="Ohm R.A."/>
            <person name="Salamov A.A."/>
            <person name="Grigoriev I.V."/>
            <person name="Spatafora J.W."/>
            <person name="Berbee M.L."/>
        </authorList>
    </citation>
    <scope>NUCLEOTIDE SEQUENCE [LARGE SCALE GENOMIC DNA]</scope>
    <source>
        <strain evidence="10 11">JEL478</strain>
    </source>
</reference>
<name>A0A139A3Z8_GONPJ</name>
<dbReference type="GO" id="GO:0005743">
    <property type="term" value="C:mitochondrial inner membrane"/>
    <property type="evidence" value="ECO:0007669"/>
    <property type="project" value="UniProtKB-SubCell"/>
</dbReference>
<evidence type="ECO:0000313" key="11">
    <source>
        <dbReference type="Proteomes" id="UP000070544"/>
    </source>
</evidence>
<dbReference type="STRING" id="1344416.A0A139A3Z8"/>
<comment type="function">
    <text evidence="9">Accessory subunit of the mitochondrial membrane respiratory chain NADH dehydrogenase (Complex I), that is believed not to be involved in catalysis. Complex I functions in the transfer of electrons from NADH to the respiratory chain. The immediate electron acceptor for the enzyme is believed to be ubiquinone.</text>
</comment>
<dbReference type="Gene3D" id="3.30.160.190">
    <property type="entry name" value="atu1810 like domain"/>
    <property type="match status" value="1"/>
</dbReference>
<keyword evidence="5 9" id="KW-0809">Transit peptide</keyword>
<keyword evidence="6 9" id="KW-0249">Electron transport</keyword>
<dbReference type="OrthoDB" id="3089at2759"/>
<evidence type="ECO:0000256" key="5">
    <source>
        <dbReference type="ARBA" id="ARBA00022946"/>
    </source>
</evidence>
<dbReference type="AlphaFoldDB" id="A0A139A3Z8"/>
<evidence type="ECO:0000256" key="1">
    <source>
        <dbReference type="ARBA" id="ARBA00005882"/>
    </source>
</evidence>
<organism evidence="10 11">
    <name type="scientific">Gonapodya prolifera (strain JEL478)</name>
    <name type="common">Monoblepharis prolifera</name>
    <dbReference type="NCBI Taxonomy" id="1344416"/>
    <lineage>
        <taxon>Eukaryota</taxon>
        <taxon>Fungi</taxon>
        <taxon>Fungi incertae sedis</taxon>
        <taxon>Chytridiomycota</taxon>
        <taxon>Chytridiomycota incertae sedis</taxon>
        <taxon>Monoblepharidomycetes</taxon>
        <taxon>Monoblepharidales</taxon>
        <taxon>Gonapodyaceae</taxon>
        <taxon>Gonapodya</taxon>
    </lineage>
</organism>
<evidence type="ECO:0000256" key="2">
    <source>
        <dbReference type="ARBA" id="ARBA00022448"/>
    </source>
</evidence>
<comment type="subcellular location">
    <subcellularLocation>
        <location evidence="9">Mitochondrion inner membrane</location>
        <topology evidence="9">Peripheral membrane protein</topology>
        <orientation evidence="9">Matrix side</orientation>
    </subcellularLocation>
</comment>
<keyword evidence="4 9" id="KW-0999">Mitochondrion inner membrane</keyword>
<evidence type="ECO:0000256" key="9">
    <source>
        <dbReference type="RuleBase" id="RU367010"/>
    </source>
</evidence>
<dbReference type="InterPro" id="IPR006885">
    <property type="entry name" value="NADH_UbQ_FeS_4_mit-like"/>
</dbReference>
<dbReference type="Proteomes" id="UP000070544">
    <property type="component" value="Unassembled WGS sequence"/>
</dbReference>
<evidence type="ECO:0000256" key="6">
    <source>
        <dbReference type="ARBA" id="ARBA00022982"/>
    </source>
</evidence>
<dbReference type="GO" id="GO:0022900">
    <property type="term" value="P:electron transport chain"/>
    <property type="evidence" value="ECO:0007669"/>
    <property type="project" value="InterPro"/>
</dbReference>
<gene>
    <name evidence="10" type="ORF">M427DRAFT_102452</name>
</gene>
<dbReference type="EMBL" id="KQ965802">
    <property type="protein sequence ID" value="KXS11399.1"/>
    <property type="molecule type" value="Genomic_DNA"/>
</dbReference>
<dbReference type="PANTHER" id="PTHR12219">
    <property type="entry name" value="NADH-UBIQUINONE OXIDOREDUCTASE"/>
    <property type="match status" value="1"/>
</dbReference>
<accession>A0A139A3Z8</accession>
<dbReference type="OMA" id="MIARIYS"/>
<evidence type="ECO:0000256" key="3">
    <source>
        <dbReference type="ARBA" id="ARBA00022660"/>
    </source>
</evidence>
<evidence type="ECO:0000256" key="4">
    <source>
        <dbReference type="ARBA" id="ARBA00022792"/>
    </source>
</evidence>
<keyword evidence="2 9" id="KW-0813">Transport</keyword>
<evidence type="ECO:0000256" key="7">
    <source>
        <dbReference type="ARBA" id="ARBA00023128"/>
    </source>
</evidence>
<keyword evidence="7 9" id="KW-0496">Mitochondrion</keyword>
<proteinExistence type="inferred from homology"/>
<keyword evidence="8 9" id="KW-0472">Membrane</keyword>
<feature type="non-terminal residue" evidence="10">
    <location>
        <position position="1"/>
    </location>
</feature>
<comment type="similarity">
    <text evidence="1 9">Belongs to the complex I NDUFS4 subunit family.</text>
</comment>
<protein>
    <recommendedName>
        <fullName evidence="9">NADH dehydrogenase [ubiquinone] iron-sulfur protein 4, mitochondrial</fullName>
    </recommendedName>
</protein>
<dbReference type="Pfam" id="PF04800">
    <property type="entry name" value="NDUS4"/>
    <property type="match status" value="1"/>
</dbReference>
<keyword evidence="3 9" id="KW-0679">Respiratory chain</keyword>
<evidence type="ECO:0000313" key="10">
    <source>
        <dbReference type="EMBL" id="KXS11399.1"/>
    </source>
</evidence>
<evidence type="ECO:0000256" key="8">
    <source>
        <dbReference type="ARBA" id="ARBA00023136"/>
    </source>
</evidence>
<dbReference type="FunFam" id="3.30.160.190:FF:000001">
    <property type="entry name" value="NADH-ubiquinone oxidoreductase 21 kDa subunit mitochondrial"/>
    <property type="match status" value="1"/>
</dbReference>
<keyword evidence="11" id="KW-1185">Reference proteome</keyword>
<sequence>VVTGNAAYMRNRSVRIFSPAKTAMQSGLSGVGFWQIDFDVLDKWENPVMGWTSSADPVQALQLKFAEKEDAIAFAEKQGWEYWIEEPKKTRFRKKAYGDNFTHVPGKLRLYKTK</sequence>